<feature type="transmembrane region" description="Helical" evidence="1">
    <location>
        <begin position="43"/>
        <end position="62"/>
    </location>
</feature>
<accession>A0A6C0DMN1</accession>
<name>A0A6C0DMN1_9ZZZZ</name>
<keyword evidence="1" id="KW-0472">Membrane</keyword>
<feature type="transmembrane region" description="Helical" evidence="1">
    <location>
        <begin position="74"/>
        <end position="97"/>
    </location>
</feature>
<dbReference type="SUPFAM" id="SSF103481">
    <property type="entry name" value="Multidrug resistance efflux transporter EmrE"/>
    <property type="match status" value="1"/>
</dbReference>
<keyword evidence="1" id="KW-0812">Transmembrane</keyword>
<dbReference type="InterPro" id="IPR000620">
    <property type="entry name" value="EamA_dom"/>
</dbReference>
<protein>
    <recommendedName>
        <fullName evidence="2">EamA domain-containing protein</fullName>
    </recommendedName>
</protein>
<dbReference type="InterPro" id="IPR037185">
    <property type="entry name" value="EmrE-like"/>
</dbReference>
<evidence type="ECO:0000259" key="2">
    <source>
        <dbReference type="Pfam" id="PF00892"/>
    </source>
</evidence>
<feature type="transmembrane region" description="Helical" evidence="1">
    <location>
        <begin position="12"/>
        <end position="31"/>
    </location>
</feature>
<feature type="domain" description="EamA" evidence="2">
    <location>
        <begin position="11"/>
        <end position="152"/>
    </location>
</feature>
<dbReference type="GO" id="GO:0016020">
    <property type="term" value="C:membrane"/>
    <property type="evidence" value="ECO:0007669"/>
    <property type="project" value="InterPro"/>
</dbReference>
<dbReference type="Pfam" id="PF00892">
    <property type="entry name" value="EamA"/>
    <property type="match status" value="1"/>
</dbReference>
<feature type="transmembrane region" description="Helical" evidence="1">
    <location>
        <begin position="135"/>
        <end position="152"/>
    </location>
</feature>
<sequence>MISFNIEFEILLIAISLSIIYGLTPITYKLLVLNNNISFESYLLLSTTILFICTLFYSLIFNDHSRVFTEISKINVWILLLFIINVFILTFISQMLYHYALKNTSKISIFTIITGFYPLITIILSILVLKEKLSLKIFIGFLIALIGIIVMTY</sequence>
<evidence type="ECO:0000313" key="3">
    <source>
        <dbReference type="EMBL" id="QHT17602.1"/>
    </source>
</evidence>
<organism evidence="3">
    <name type="scientific">viral metagenome</name>
    <dbReference type="NCBI Taxonomy" id="1070528"/>
    <lineage>
        <taxon>unclassified sequences</taxon>
        <taxon>metagenomes</taxon>
        <taxon>organismal metagenomes</taxon>
    </lineage>
</organism>
<dbReference type="AlphaFoldDB" id="A0A6C0DMN1"/>
<reference evidence="3" key="1">
    <citation type="journal article" date="2020" name="Nature">
        <title>Giant virus diversity and host interactions through global metagenomics.</title>
        <authorList>
            <person name="Schulz F."/>
            <person name="Roux S."/>
            <person name="Paez-Espino D."/>
            <person name="Jungbluth S."/>
            <person name="Walsh D.A."/>
            <person name="Denef V.J."/>
            <person name="McMahon K.D."/>
            <person name="Konstantinidis K.T."/>
            <person name="Eloe-Fadrosh E.A."/>
            <person name="Kyrpides N.C."/>
            <person name="Woyke T."/>
        </authorList>
    </citation>
    <scope>NUCLEOTIDE SEQUENCE</scope>
    <source>
        <strain evidence="3">GVMAG-M-3300023174-30</strain>
    </source>
</reference>
<keyword evidence="1" id="KW-1133">Transmembrane helix</keyword>
<dbReference type="EMBL" id="MN739643">
    <property type="protein sequence ID" value="QHT17602.1"/>
    <property type="molecule type" value="Genomic_DNA"/>
</dbReference>
<proteinExistence type="predicted"/>
<evidence type="ECO:0000256" key="1">
    <source>
        <dbReference type="SAM" id="Phobius"/>
    </source>
</evidence>
<dbReference type="Gene3D" id="1.10.3730.20">
    <property type="match status" value="1"/>
</dbReference>
<feature type="transmembrane region" description="Helical" evidence="1">
    <location>
        <begin position="109"/>
        <end position="128"/>
    </location>
</feature>